<evidence type="ECO:0000256" key="12">
    <source>
        <dbReference type="RuleBase" id="RU000461"/>
    </source>
</evidence>
<dbReference type="GO" id="GO:0020037">
    <property type="term" value="F:heme binding"/>
    <property type="evidence" value="ECO:0007669"/>
    <property type="project" value="InterPro"/>
</dbReference>
<evidence type="ECO:0000256" key="7">
    <source>
        <dbReference type="ARBA" id="ARBA00023002"/>
    </source>
</evidence>
<protein>
    <submittedName>
        <fullName evidence="14">Cytochrome P450</fullName>
    </submittedName>
</protein>
<keyword evidence="6 13" id="KW-1133">Transmembrane helix</keyword>
<evidence type="ECO:0000256" key="4">
    <source>
        <dbReference type="ARBA" id="ARBA00022692"/>
    </source>
</evidence>
<keyword evidence="9 12" id="KW-0503">Monooxygenase</keyword>
<dbReference type="SUPFAM" id="SSF48264">
    <property type="entry name" value="Cytochrome P450"/>
    <property type="match status" value="1"/>
</dbReference>
<feature type="transmembrane region" description="Helical" evidence="13">
    <location>
        <begin position="12"/>
        <end position="32"/>
    </location>
</feature>
<dbReference type="OrthoDB" id="1470350at2759"/>
<evidence type="ECO:0000256" key="8">
    <source>
        <dbReference type="ARBA" id="ARBA00023004"/>
    </source>
</evidence>
<evidence type="ECO:0000256" key="3">
    <source>
        <dbReference type="ARBA" id="ARBA00022617"/>
    </source>
</evidence>
<evidence type="ECO:0000256" key="10">
    <source>
        <dbReference type="ARBA" id="ARBA00023136"/>
    </source>
</evidence>
<dbReference type="EMBL" id="PKPP01000144">
    <property type="protein sequence ID" value="PWA97102.1"/>
    <property type="molecule type" value="Genomic_DNA"/>
</dbReference>
<comment type="subcellular location">
    <subcellularLocation>
        <location evidence="1">Membrane</location>
    </subcellularLocation>
</comment>
<evidence type="ECO:0000313" key="15">
    <source>
        <dbReference type="Proteomes" id="UP000245207"/>
    </source>
</evidence>
<evidence type="ECO:0000256" key="5">
    <source>
        <dbReference type="ARBA" id="ARBA00022723"/>
    </source>
</evidence>
<evidence type="ECO:0000256" key="9">
    <source>
        <dbReference type="ARBA" id="ARBA00023033"/>
    </source>
</evidence>
<dbReference type="Pfam" id="PF00067">
    <property type="entry name" value="p450"/>
    <property type="match status" value="1"/>
</dbReference>
<dbReference type="PRINTS" id="PR00385">
    <property type="entry name" value="P450"/>
</dbReference>
<dbReference type="InterPro" id="IPR017972">
    <property type="entry name" value="Cyt_P450_CS"/>
</dbReference>
<dbReference type="GO" id="GO:0016020">
    <property type="term" value="C:membrane"/>
    <property type="evidence" value="ECO:0007669"/>
    <property type="project" value="UniProtKB-SubCell"/>
</dbReference>
<keyword evidence="7 12" id="KW-0560">Oxidoreductase</keyword>
<keyword evidence="3 11" id="KW-0349">Heme</keyword>
<evidence type="ECO:0000256" key="6">
    <source>
        <dbReference type="ARBA" id="ARBA00022989"/>
    </source>
</evidence>
<dbReference type="PANTHER" id="PTHR24282">
    <property type="entry name" value="CYTOCHROME P450 FAMILY MEMBER"/>
    <property type="match status" value="1"/>
</dbReference>
<evidence type="ECO:0000256" key="11">
    <source>
        <dbReference type="PIRSR" id="PIRSR602401-1"/>
    </source>
</evidence>
<dbReference type="GO" id="GO:0016131">
    <property type="term" value="P:brassinosteroid metabolic process"/>
    <property type="evidence" value="ECO:0007669"/>
    <property type="project" value="TreeGrafter"/>
</dbReference>
<comment type="similarity">
    <text evidence="2 12">Belongs to the cytochrome P450 family.</text>
</comment>
<evidence type="ECO:0000256" key="1">
    <source>
        <dbReference type="ARBA" id="ARBA00004370"/>
    </source>
</evidence>
<proteinExistence type="inferred from homology"/>
<dbReference type="GO" id="GO:0016705">
    <property type="term" value="F:oxidoreductase activity, acting on paired donors, with incorporation or reduction of molecular oxygen"/>
    <property type="evidence" value="ECO:0007669"/>
    <property type="project" value="InterPro"/>
</dbReference>
<accession>A0A2U1QGH6</accession>
<keyword evidence="15" id="KW-1185">Reference proteome</keyword>
<dbReference type="STRING" id="35608.A0A2U1QGH6"/>
<dbReference type="GO" id="GO:0010268">
    <property type="term" value="P:brassinosteroid homeostasis"/>
    <property type="evidence" value="ECO:0007669"/>
    <property type="project" value="TreeGrafter"/>
</dbReference>
<feature type="binding site" description="axial binding residue" evidence="11">
    <location>
        <position position="470"/>
    </location>
    <ligand>
        <name>heme</name>
        <dbReference type="ChEBI" id="CHEBI:30413"/>
    </ligand>
    <ligandPart>
        <name>Fe</name>
        <dbReference type="ChEBI" id="CHEBI:18248"/>
    </ligandPart>
</feature>
<keyword evidence="5 11" id="KW-0479">Metal-binding</keyword>
<dbReference type="InterPro" id="IPR002401">
    <property type="entry name" value="Cyt_P450_E_grp-I"/>
</dbReference>
<keyword evidence="4 13" id="KW-0812">Transmembrane</keyword>
<dbReference type="PANTHER" id="PTHR24282:SF224">
    <property type="entry name" value="CYTOCHROME P450 734A1"/>
    <property type="match status" value="1"/>
</dbReference>
<dbReference type="GO" id="GO:0005506">
    <property type="term" value="F:iron ion binding"/>
    <property type="evidence" value="ECO:0007669"/>
    <property type="project" value="InterPro"/>
</dbReference>
<reference evidence="14 15" key="1">
    <citation type="journal article" date="2018" name="Mol. Plant">
        <title>The genome of Artemisia annua provides insight into the evolution of Asteraceae family and artemisinin biosynthesis.</title>
        <authorList>
            <person name="Shen Q."/>
            <person name="Zhang L."/>
            <person name="Liao Z."/>
            <person name="Wang S."/>
            <person name="Yan T."/>
            <person name="Shi P."/>
            <person name="Liu M."/>
            <person name="Fu X."/>
            <person name="Pan Q."/>
            <person name="Wang Y."/>
            <person name="Lv Z."/>
            <person name="Lu X."/>
            <person name="Zhang F."/>
            <person name="Jiang W."/>
            <person name="Ma Y."/>
            <person name="Chen M."/>
            <person name="Hao X."/>
            <person name="Li L."/>
            <person name="Tang Y."/>
            <person name="Lv G."/>
            <person name="Zhou Y."/>
            <person name="Sun X."/>
            <person name="Brodelius P.E."/>
            <person name="Rose J.K.C."/>
            <person name="Tang K."/>
        </authorList>
    </citation>
    <scope>NUCLEOTIDE SEQUENCE [LARGE SCALE GENOMIC DNA]</scope>
    <source>
        <strain evidence="15">cv. Huhao1</strain>
        <tissue evidence="14">Leaf</tissue>
    </source>
</reference>
<dbReference type="InterPro" id="IPR050665">
    <property type="entry name" value="Cytochrome_P450_Monooxygen"/>
</dbReference>
<dbReference type="AlphaFoldDB" id="A0A2U1QGH6"/>
<organism evidence="14 15">
    <name type="scientific">Artemisia annua</name>
    <name type="common">Sweet wormwood</name>
    <dbReference type="NCBI Taxonomy" id="35608"/>
    <lineage>
        <taxon>Eukaryota</taxon>
        <taxon>Viridiplantae</taxon>
        <taxon>Streptophyta</taxon>
        <taxon>Embryophyta</taxon>
        <taxon>Tracheophyta</taxon>
        <taxon>Spermatophyta</taxon>
        <taxon>Magnoliopsida</taxon>
        <taxon>eudicotyledons</taxon>
        <taxon>Gunneridae</taxon>
        <taxon>Pentapetalae</taxon>
        <taxon>asterids</taxon>
        <taxon>campanulids</taxon>
        <taxon>Asterales</taxon>
        <taxon>Asteraceae</taxon>
        <taxon>Asteroideae</taxon>
        <taxon>Anthemideae</taxon>
        <taxon>Artemisiinae</taxon>
        <taxon>Artemisia</taxon>
    </lineage>
</organism>
<gene>
    <name evidence="14" type="ORF">CTI12_AA032620</name>
</gene>
<sequence>MLRKREMKEEMMVLILLILLVFVVKVYMVLWWKPKKIEKHFGKQGIKGPSYCFFIGNAKEIVSLMMKASSQPMAFSHNILPRVLSFYHHWNKIYGPTFLIWFGPMARLTVADPDLIREIFCSKSELYEKNEAHPLIKQLEGDGLLSLKGEKWALHRKIISPTFHMDNLKLLVPVATSSVMKMLDKWLGMSDSGEVEIEVSRWYQNLMEETMTRTAFGNNYEDGKHIFQLQARQMLLTSEAFQKISIPGYRFLPTKGNRETWKLQKEIKKKLMKLIEKRSKKWDDDEEMVNRPKDLLGLMIEASRKKESLLNSTSAITARDIAEECKSFFFAGEQTTSNLLTWTTVLLAMHPTWQAMAREEVLSVCGSSDIPTKDCVSKLKTLTMILNETLRLYPPIVASIRRAKADVELGGYNIPRGTELLIPILAVHHDQTIWGKDANEFNPSRFSDGVARAGKHPLAFIAFGLGVRTCIGQNLAILQAKLTIAMILQRFSFELSPKYQHAPTVLMLLHPQHGAPVIFKHLQSERTNNENQ</sequence>
<comment type="caution">
    <text evidence="14">The sequence shown here is derived from an EMBL/GenBank/DDBJ whole genome shotgun (WGS) entry which is preliminary data.</text>
</comment>
<keyword evidence="8 11" id="KW-0408">Iron</keyword>
<dbReference type="Proteomes" id="UP000245207">
    <property type="component" value="Unassembled WGS sequence"/>
</dbReference>
<comment type="cofactor">
    <cofactor evidence="11">
        <name>heme</name>
        <dbReference type="ChEBI" id="CHEBI:30413"/>
    </cofactor>
</comment>
<dbReference type="CDD" id="cd20639">
    <property type="entry name" value="CYP734"/>
    <property type="match status" value="1"/>
</dbReference>
<evidence type="ECO:0000256" key="13">
    <source>
        <dbReference type="SAM" id="Phobius"/>
    </source>
</evidence>
<dbReference type="GO" id="GO:0004497">
    <property type="term" value="F:monooxygenase activity"/>
    <property type="evidence" value="ECO:0007669"/>
    <property type="project" value="UniProtKB-KW"/>
</dbReference>
<dbReference type="InterPro" id="IPR001128">
    <property type="entry name" value="Cyt_P450"/>
</dbReference>
<dbReference type="Gene3D" id="1.10.630.10">
    <property type="entry name" value="Cytochrome P450"/>
    <property type="match status" value="1"/>
</dbReference>
<name>A0A2U1QGH6_ARTAN</name>
<evidence type="ECO:0000256" key="2">
    <source>
        <dbReference type="ARBA" id="ARBA00010617"/>
    </source>
</evidence>
<dbReference type="FunFam" id="1.10.630.10:FF:000029">
    <property type="entry name" value="Cytochrome P450 734A1"/>
    <property type="match status" value="1"/>
</dbReference>
<keyword evidence="10 13" id="KW-0472">Membrane</keyword>
<dbReference type="InterPro" id="IPR036396">
    <property type="entry name" value="Cyt_P450_sf"/>
</dbReference>
<dbReference type="PRINTS" id="PR00463">
    <property type="entry name" value="EP450I"/>
</dbReference>
<dbReference type="PROSITE" id="PS00086">
    <property type="entry name" value="CYTOCHROME_P450"/>
    <property type="match status" value="1"/>
</dbReference>
<evidence type="ECO:0000313" key="14">
    <source>
        <dbReference type="EMBL" id="PWA97102.1"/>
    </source>
</evidence>